<evidence type="ECO:0000313" key="3">
    <source>
        <dbReference type="Proteomes" id="UP000832034"/>
    </source>
</evidence>
<evidence type="ECO:0000313" key="2">
    <source>
        <dbReference type="EMBL" id="UOO93528.1"/>
    </source>
</evidence>
<dbReference type="EMBL" id="CP091512">
    <property type="protein sequence ID" value="UOO93528.1"/>
    <property type="molecule type" value="Genomic_DNA"/>
</dbReference>
<dbReference type="Proteomes" id="UP000832034">
    <property type="component" value="Chromosome"/>
</dbReference>
<reference evidence="2" key="1">
    <citation type="submission" date="2021-12" db="EMBL/GenBank/DDBJ databases">
        <authorList>
            <person name="Veyrier F.J."/>
        </authorList>
    </citation>
    <scope>NUCLEOTIDE SEQUENCE</scope>
    <source>
        <strain evidence="2">SAG 1488-6</strain>
    </source>
</reference>
<dbReference type="Pfam" id="PF18944">
    <property type="entry name" value="DUF5691"/>
    <property type="match status" value="1"/>
</dbReference>
<gene>
    <name evidence="2" type="ORF">LVJ81_05745</name>
</gene>
<dbReference type="InterPro" id="IPR043746">
    <property type="entry name" value="DUF5691"/>
</dbReference>
<dbReference type="RefSeq" id="WP_019957729.1">
    <property type="nucleotide sequence ID" value="NZ_CP091512.1"/>
</dbReference>
<evidence type="ECO:0000256" key="1">
    <source>
        <dbReference type="SAM" id="SignalP"/>
    </source>
</evidence>
<reference evidence="2" key="2">
    <citation type="journal article" date="2022" name="Res Sq">
        <title>Evolution of multicellular longitudinally dividing oral cavity symbionts (Neisseriaceae).</title>
        <authorList>
            <person name="Nyongesa S."/>
            <person name="Weber P."/>
            <person name="Bernet E."/>
            <person name="Pullido F."/>
            <person name="Nieckarz M."/>
            <person name="Delaby M."/>
            <person name="Nieves C."/>
            <person name="Viehboeck T."/>
            <person name="Krause N."/>
            <person name="Rivera-Millot A."/>
            <person name="Nakamura A."/>
            <person name="Vischer N."/>
            <person name="VanNieuwenhze M."/>
            <person name="Brun Y."/>
            <person name="Cava F."/>
            <person name="Bulgheresi S."/>
            <person name="Veyrier F."/>
        </authorList>
    </citation>
    <scope>NUCLEOTIDE SEQUENCE</scope>
    <source>
        <strain evidence="2">SAG 1488-6</strain>
    </source>
</reference>
<name>A0ABY4EFN5_VITST</name>
<feature type="signal peptide" evidence="1">
    <location>
        <begin position="1"/>
        <end position="20"/>
    </location>
</feature>
<keyword evidence="1" id="KW-0732">Signal</keyword>
<feature type="chain" id="PRO_5045542903" evidence="1">
    <location>
        <begin position="21"/>
        <end position="535"/>
    </location>
</feature>
<keyword evidence="3" id="KW-1185">Reference proteome</keyword>
<accession>A0ABY4EFN5</accession>
<proteinExistence type="predicted"/>
<organism evidence="2 3">
    <name type="scientific">Vitreoscilla stercoraria</name>
    <dbReference type="NCBI Taxonomy" id="61"/>
    <lineage>
        <taxon>Bacteria</taxon>
        <taxon>Pseudomonadati</taxon>
        <taxon>Pseudomonadota</taxon>
        <taxon>Betaproteobacteria</taxon>
        <taxon>Neisseriales</taxon>
        <taxon>Neisseriaceae</taxon>
        <taxon>Vitreoscilla</taxon>
    </lineage>
</organism>
<protein>
    <submittedName>
        <fullName evidence="2">DUF5691 domain-containing protein</fullName>
    </submittedName>
</protein>
<sequence>MSVLSLNALLPIALSGTQHASLPQFHEPKTALLQALQQHAHPSTATQLLRLSAVASRYERMVYQAPKRPENSQTLSLPQQSQNSLEGITPTLHTLFPKPNLAHCIAIWRELAQAQRHLPASVLPDCLEIAYSHSVLRPWLMPILGPQGLFLAQCNPKWKFAIGTDEHASDEEAWQYGSVFQRVQVLQQQRQHHPQQARERLQDTLEQKNLKVAKERKQLLEVLWLHLSEADEALLEFCLDDRSSEVSLLAAQMLVNLPNSALSQRMQALLPLLLQQDAKGKWLLEPLDIEAAPAQWQRDGIAIKPPSHHLFGSPKAWLLHQMVRMIPLQAWQQYTGMDINALWQWSATGDVKMWQDALRSAWKEAIFMNISQVDLNQLPSKILLDLRHNNVLHNMLVQCSDSDQEAFWQQQLGHILSLDDVVTVYILRPVNFSLEFSQFLYQFITQQLQPLATKEVDLKLYSWIASHQSTLISLVWLLHPDVATKLSQLPWPRYDNQECIPDYCEELNQKLLAQQQMRTQWQQALANCPTHPFES</sequence>